<dbReference type="EMBL" id="JAOPGA020001436">
    <property type="protein sequence ID" value="KAL0488387.1"/>
    <property type="molecule type" value="Genomic_DNA"/>
</dbReference>
<keyword evidence="2" id="KW-1185">Reference proteome</keyword>
<dbReference type="AlphaFoldDB" id="A0AAW2ZEP2"/>
<proteinExistence type="predicted"/>
<dbReference type="Proteomes" id="UP001431209">
    <property type="component" value="Unassembled WGS sequence"/>
</dbReference>
<dbReference type="Pfam" id="PF09612">
    <property type="entry name" value="HtrL_YibB"/>
    <property type="match status" value="1"/>
</dbReference>
<comment type="caution">
    <text evidence="1">The sequence shown here is derived from an EMBL/GenBank/DDBJ whole genome shotgun (WGS) entry which is preliminary data.</text>
</comment>
<reference evidence="1 2" key="1">
    <citation type="submission" date="2024-03" db="EMBL/GenBank/DDBJ databases">
        <title>The Acrasis kona genome and developmental transcriptomes reveal deep origins of eukaryotic multicellular pathways.</title>
        <authorList>
            <person name="Sheikh S."/>
            <person name="Fu C.-J."/>
            <person name="Brown M.W."/>
            <person name="Baldauf S.L."/>
        </authorList>
    </citation>
    <scope>NUCLEOTIDE SEQUENCE [LARGE SCALE GENOMIC DNA]</scope>
    <source>
        <strain evidence="1 2">ATCC MYA-3509</strain>
    </source>
</reference>
<accession>A0AAW2ZEP2</accession>
<dbReference type="InterPro" id="IPR011735">
    <property type="entry name" value="WlaTC/HtrL_glycosyltransf"/>
</dbReference>
<organism evidence="1 2">
    <name type="scientific">Acrasis kona</name>
    <dbReference type="NCBI Taxonomy" id="1008807"/>
    <lineage>
        <taxon>Eukaryota</taxon>
        <taxon>Discoba</taxon>
        <taxon>Heterolobosea</taxon>
        <taxon>Tetramitia</taxon>
        <taxon>Eutetramitia</taxon>
        <taxon>Acrasidae</taxon>
        <taxon>Acrasis</taxon>
    </lineage>
</organism>
<evidence type="ECO:0000313" key="1">
    <source>
        <dbReference type="EMBL" id="KAL0488387.1"/>
    </source>
</evidence>
<evidence type="ECO:0000313" key="2">
    <source>
        <dbReference type="Proteomes" id="UP001431209"/>
    </source>
</evidence>
<name>A0AAW2ZEP2_9EUKA</name>
<protein>
    <submittedName>
        <fullName evidence="1">Uncharacterized protein</fullName>
    </submittedName>
</protein>
<gene>
    <name evidence="1" type="ORF">AKO1_015569</name>
</gene>
<sequence>MAKVTNKHVFGDPHHNKGFTIEIECDKDTFEDQCLLQAAKSIQDIFPVTSEFISETEIEPISDTTIVSIFYPPPAHSKRPEWTTHRPIEIYMESIRKLANLPVQVVIFVPPNLKDSIERLRPATHPLKAFWVVLSHFEEIWNVPFVGKNGRKDVFYTQQWDIDIQRYGNPHLYGVWNSKFYIIAEAVARNLWKSKYFVYADAGIMKTDEITEWCKPGKVENVMNQMYFRDVATGKLDVPYNATCQDRVVVGMITPLTPTSHSCWNFSRLRPLMTHTFGSNIFFGTAAAMSRYAFAYMTFVEQQMLYHENNGGTFIGREELNMAFMEAGAVGNRFRDLVVGVQTWREKTTTFRWTKMLHLLTENQEEWKSKGMHVLEDNKIEVVIPWKEEGQRDWSAYWKQSSVEKDSRWHFDFNLNEDQWMDKYLLHDLAFMWSIP</sequence>